<dbReference type="InterPro" id="IPR043129">
    <property type="entry name" value="ATPase_NBD"/>
</dbReference>
<dbReference type="GO" id="GO:0005524">
    <property type="term" value="F:ATP binding"/>
    <property type="evidence" value="ECO:0007669"/>
    <property type="project" value="InterPro"/>
</dbReference>
<dbReference type="EMBL" id="KN817695">
    <property type="protein sequence ID" value="KJA14087.1"/>
    <property type="molecule type" value="Genomic_DNA"/>
</dbReference>
<dbReference type="GO" id="GO:0005975">
    <property type="term" value="P:carbohydrate metabolic process"/>
    <property type="evidence" value="ECO:0007669"/>
    <property type="project" value="InterPro"/>
</dbReference>
<feature type="domain" description="Hexokinase N-terminal" evidence="1">
    <location>
        <begin position="19"/>
        <end position="69"/>
    </location>
</feature>
<protein>
    <recommendedName>
        <fullName evidence="1">Hexokinase N-terminal domain-containing protein</fullName>
    </recommendedName>
</protein>
<dbReference type="GO" id="GO:0016773">
    <property type="term" value="F:phosphotransferase activity, alcohol group as acceptor"/>
    <property type="evidence" value="ECO:0007669"/>
    <property type="project" value="InterPro"/>
</dbReference>
<keyword evidence="3" id="KW-1185">Reference proteome</keyword>
<dbReference type="AlphaFoldDB" id="A0A0D2KHL1"/>
<gene>
    <name evidence="2" type="ORF">HYPSUDRAFT_209000</name>
</gene>
<dbReference type="SUPFAM" id="SSF53067">
    <property type="entry name" value="Actin-like ATPase domain"/>
    <property type="match status" value="1"/>
</dbReference>
<proteinExistence type="predicted"/>
<dbReference type="InterPro" id="IPR022672">
    <property type="entry name" value="Hexokinase_N"/>
</dbReference>
<sequence>MADISAYQYDSPKAVFDLIDHQFSLNETTLVDLTKAFLAEFKVGLDNYGKRMAMIPSFVTGVPDGTETG</sequence>
<name>A0A0D2KHL1_HYPSF</name>
<evidence type="ECO:0000313" key="2">
    <source>
        <dbReference type="EMBL" id="KJA14087.1"/>
    </source>
</evidence>
<dbReference type="Proteomes" id="UP000054270">
    <property type="component" value="Unassembled WGS sequence"/>
</dbReference>
<reference evidence="3" key="1">
    <citation type="submission" date="2014-04" db="EMBL/GenBank/DDBJ databases">
        <title>Evolutionary Origins and Diversification of the Mycorrhizal Mutualists.</title>
        <authorList>
            <consortium name="DOE Joint Genome Institute"/>
            <consortium name="Mycorrhizal Genomics Consortium"/>
            <person name="Kohler A."/>
            <person name="Kuo A."/>
            <person name="Nagy L.G."/>
            <person name="Floudas D."/>
            <person name="Copeland A."/>
            <person name="Barry K.W."/>
            <person name="Cichocki N."/>
            <person name="Veneault-Fourrey C."/>
            <person name="LaButti K."/>
            <person name="Lindquist E.A."/>
            <person name="Lipzen A."/>
            <person name="Lundell T."/>
            <person name="Morin E."/>
            <person name="Murat C."/>
            <person name="Riley R."/>
            <person name="Ohm R."/>
            <person name="Sun H."/>
            <person name="Tunlid A."/>
            <person name="Henrissat B."/>
            <person name="Grigoriev I.V."/>
            <person name="Hibbett D.S."/>
            <person name="Martin F."/>
        </authorList>
    </citation>
    <scope>NUCLEOTIDE SEQUENCE [LARGE SCALE GENOMIC DNA]</scope>
    <source>
        <strain evidence="3">FD-334 SS-4</strain>
    </source>
</reference>
<evidence type="ECO:0000259" key="1">
    <source>
        <dbReference type="Pfam" id="PF00349"/>
    </source>
</evidence>
<organism evidence="2 3">
    <name type="scientific">Hypholoma sublateritium (strain FD-334 SS-4)</name>
    <dbReference type="NCBI Taxonomy" id="945553"/>
    <lineage>
        <taxon>Eukaryota</taxon>
        <taxon>Fungi</taxon>
        <taxon>Dikarya</taxon>
        <taxon>Basidiomycota</taxon>
        <taxon>Agaricomycotina</taxon>
        <taxon>Agaricomycetes</taxon>
        <taxon>Agaricomycetidae</taxon>
        <taxon>Agaricales</taxon>
        <taxon>Agaricineae</taxon>
        <taxon>Strophariaceae</taxon>
        <taxon>Hypholoma</taxon>
    </lineage>
</organism>
<dbReference type="STRING" id="945553.A0A0D2KHL1"/>
<dbReference type="Gene3D" id="1.10.287.1250">
    <property type="match status" value="1"/>
</dbReference>
<accession>A0A0D2KHL1</accession>
<evidence type="ECO:0000313" key="3">
    <source>
        <dbReference type="Proteomes" id="UP000054270"/>
    </source>
</evidence>
<dbReference type="Pfam" id="PF00349">
    <property type="entry name" value="Hexokinase_1"/>
    <property type="match status" value="1"/>
</dbReference>
<dbReference type="OrthoDB" id="419537at2759"/>